<feature type="compositionally biased region" description="Basic residues" evidence="3">
    <location>
        <begin position="128"/>
        <end position="138"/>
    </location>
</feature>
<dbReference type="InterPro" id="IPR050987">
    <property type="entry name" value="AtrR-like"/>
</dbReference>
<dbReference type="InterPro" id="IPR036864">
    <property type="entry name" value="Zn2-C6_fun-type_DNA-bd_sf"/>
</dbReference>
<dbReference type="InterPro" id="IPR001138">
    <property type="entry name" value="Zn2Cys6_DnaBD"/>
</dbReference>
<evidence type="ECO:0000256" key="1">
    <source>
        <dbReference type="ARBA" id="ARBA00022723"/>
    </source>
</evidence>
<keyword evidence="6" id="KW-1185">Reference proteome</keyword>
<keyword evidence="1" id="KW-0479">Metal-binding</keyword>
<dbReference type="PANTHER" id="PTHR46910">
    <property type="entry name" value="TRANSCRIPTION FACTOR PDR1"/>
    <property type="match status" value="1"/>
</dbReference>
<feature type="compositionally biased region" description="Polar residues" evidence="3">
    <location>
        <begin position="983"/>
        <end position="992"/>
    </location>
</feature>
<dbReference type="SUPFAM" id="SSF57701">
    <property type="entry name" value="Zn2/Cys6 DNA-binding domain"/>
    <property type="match status" value="1"/>
</dbReference>
<dbReference type="GO" id="GO:0006351">
    <property type="term" value="P:DNA-templated transcription"/>
    <property type="evidence" value="ECO:0007669"/>
    <property type="project" value="InterPro"/>
</dbReference>
<gene>
    <name evidence="5" type="ORF">F53441_6001</name>
</gene>
<dbReference type="PANTHER" id="PTHR46910:SF4">
    <property type="entry name" value="ZN(2)-C6 FUNGAL-TYPE DOMAIN-CONTAINING PROTEIN"/>
    <property type="match status" value="1"/>
</dbReference>
<dbReference type="CDD" id="cd12148">
    <property type="entry name" value="fungal_TF_MHR"/>
    <property type="match status" value="1"/>
</dbReference>
<dbReference type="AlphaFoldDB" id="A0A8H4KGN8"/>
<dbReference type="OrthoDB" id="4456959at2759"/>
<accession>A0A8H4KGN8</accession>
<dbReference type="Gene3D" id="4.10.240.10">
    <property type="entry name" value="Zn(2)-C6 fungal-type DNA-binding domain"/>
    <property type="match status" value="1"/>
</dbReference>
<evidence type="ECO:0000259" key="4">
    <source>
        <dbReference type="PROSITE" id="PS50048"/>
    </source>
</evidence>
<evidence type="ECO:0000313" key="6">
    <source>
        <dbReference type="Proteomes" id="UP000605986"/>
    </source>
</evidence>
<evidence type="ECO:0000256" key="2">
    <source>
        <dbReference type="ARBA" id="ARBA00023242"/>
    </source>
</evidence>
<feature type="compositionally biased region" description="Low complexity" evidence="3">
    <location>
        <begin position="85"/>
        <end position="122"/>
    </location>
</feature>
<dbReference type="Pfam" id="PF04082">
    <property type="entry name" value="Fungal_trans"/>
    <property type="match status" value="1"/>
</dbReference>
<dbReference type="Pfam" id="PF00172">
    <property type="entry name" value="Zn_clus"/>
    <property type="match status" value="1"/>
</dbReference>
<feature type="region of interest" description="Disordered" evidence="3">
    <location>
        <begin position="971"/>
        <end position="992"/>
    </location>
</feature>
<dbReference type="PROSITE" id="PS00463">
    <property type="entry name" value="ZN2_CY6_FUNGAL_1"/>
    <property type="match status" value="1"/>
</dbReference>
<comment type="caution">
    <text evidence="5">The sequence shown here is derived from an EMBL/GenBank/DDBJ whole genome shotgun (WGS) entry which is preliminary data.</text>
</comment>
<feature type="region of interest" description="Disordered" evidence="3">
    <location>
        <begin position="66"/>
        <end position="168"/>
    </location>
</feature>
<organism evidence="5 6">
    <name type="scientific">Fusarium austroafricanum</name>
    <dbReference type="NCBI Taxonomy" id="2364996"/>
    <lineage>
        <taxon>Eukaryota</taxon>
        <taxon>Fungi</taxon>
        <taxon>Dikarya</taxon>
        <taxon>Ascomycota</taxon>
        <taxon>Pezizomycotina</taxon>
        <taxon>Sordariomycetes</taxon>
        <taxon>Hypocreomycetidae</taxon>
        <taxon>Hypocreales</taxon>
        <taxon>Nectriaceae</taxon>
        <taxon>Fusarium</taxon>
        <taxon>Fusarium concolor species complex</taxon>
    </lineage>
</organism>
<dbReference type="CDD" id="cd00067">
    <property type="entry name" value="GAL4"/>
    <property type="match status" value="1"/>
</dbReference>
<evidence type="ECO:0000256" key="3">
    <source>
        <dbReference type="SAM" id="MobiDB-lite"/>
    </source>
</evidence>
<protein>
    <recommendedName>
        <fullName evidence="4">Zn(2)-C6 fungal-type domain-containing protein</fullName>
    </recommendedName>
</protein>
<dbReference type="GO" id="GO:0008270">
    <property type="term" value="F:zinc ion binding"/>
    <property type="evidence" value="ECO:0007669"/>
    <property type="project" value="InterPro"/>
</dbReference>
<dbReference type="GO" id="GO:0000981">
    <property type="term" value="F:DNA-binding transcription factor activity, RNA polymerase II-specific"/>
    <property type="evidence" value="ECO:0007669"/>
    <property type="project" value="InterPro"/>
</dbReference>
<dbReference type="PROSITE" id="PS50048">
    <property type="entry name" value="ZN2_CY6_FUNGAL_2"/>
    <property type="match status" value="1"/>
</dbReference>
<evidence type="ECO:0000313" key="5">
    <source>
        <dbReference type="EMBL" id="KAF4450940.1"/>
    </source>
</evidence>
<dbReference type="Proteomes" id="UP000605986">
    <property type="component" value="Unassembled WGS sequence"/>
</dbReference>
<proteinExistence type="predicted"/>
<feature type="domain" description="Zn(2)-C6 fungal-type" evidence="4">
    <location>
        <begin position="185"/>
        <end position="215"/>
    </location>
</feature>
<reference evidence="5" key="1">
    <citation type="submission" date="2020-01" db="EMBL/GenBank/DDBJ databases">
        <title>Identification and distribution of gene clusters putatively required for synthesis of sphingolipid metabolism inhibitors in phylogenetically diverse species of the filamentous fungus Fusarium.</title>
        <authorList>
            <person name="Kim H.-S."/>
            <person name="Busman M."/>
            <person name="Brown D.W."/>
            <person name="Divon H."/>
            <person name="Uhlig S."/>
            <person name="Proctor R.H."/>
        </authorList>
    </citation>
    <scope>NUCLEOTIDE SEQUENCE</scope>
    <source>
        <strain evidence="5">NRRL 53441</strain>
    </source>
</reference>
<sequence>MMEAISQRNLNSSIANFSTPTSLSLPAGPAPLYWPFDARSYPALAWAPDTFAYNCNPSLAALKAPATATSTKPTGRRPRQPAAISRCTARTKASTASSTSASNKSASSSATSSARSSPASSRGISPRPKSKMPGRPPKRAASNGEDDAQIQAPGKVKLPRLERGPDDFSSVVKNRLQSYTRTGQACDRCKVRKIRCDALPEGCSHCTNQNLECYVTDRVTGRTERRGYMQELEREKSDMLAHIRDLEKLLDNKGVEVKPWEWSPYAQYPPDVNFDDMGNPLPDQNTGETWSQVGTALFKDSASGSSFSPSFPRTLESRPYENHLGVGLDSAPMSSIGGTRLSILGMTVDLAAFEPPDAEEPPIDGKAAPSYNKSPQSFLQSIMRVNPPMQAEMPSREDAFTYAEWYFMTFSAFLPVLHKPSFMRLLTRMYDEPNFEPSVAELVTVHMLFAIICYQYGTRNWQQVDQRAQMNNQSDKHYHFALSKFFELTCSRDLASVQAMAMIVKHTRAFPKPGVVSIIANLALQRALELNLHRESRKPGEGTNLQHELRKRAFWVIMTVYIAVVGRRGRPMPITVEEFDVGFPEPIADELLSDEGVDTTRDIPCPYWPGIVSFKVIPIYMEMYSNIYSVRRDARTYVSVVKSLEAQIKKWEDDLPNHLVIDHAEQTEQTRLAAVYAKTWALEFRLCLRHPSVAMTSDKAMMAENMAISEDVSRQMLRCQMEIQTRKCLDTTWYQTSMYTAGTFTMLAAMWERRFETTPEAIATLREEMSGWVGILEEVGSLVGSENSLGAEIGNIIDRTIAWIDHDMRNKEAKSSQPSITPEIKQEQPSQASTYPSSQVQSAVTSGAAQSEVPSTKSYFPESDLNGQTPYPTLTYNEHPQNNMAAPAYDAGTMFYNTSAQAATVAATTSALPSSVAQVNPMLAFSQPAQVPQHEMLWQGRGNTWHDWTSAIADTQDRFSASTLLTLGGSTRDASAGAGVPGVTSSPSANDINSIQQGGQWPLIIFDQVAPNGS</sequence>
<name>A0A8H4KGN8_9HYPO</name>
<feature type="compositionally biased region" description="Polar residues" evidence="3">
    <location>
        <begin position="827"/>
        <end position="858"/>
    </location>
</feature>
<dbReference type="EMBL" id="JAADJG010000235">
    <property type="protein sequence ID" value="KAF4450940.1"/>
    <property type="molecule type" value="Genomic_DNA"/>
</dbReference>
<feature type="region of interest" description="Disordered" evidence="3">
    <location>
        <begin position="810"/>
        <end position="870"/>
    </location>
</feature>
<keyword evidence="2" id="KW-0539">Nucleus</keyword>
<dbReference type="GO" id="GO:0003677">
    <property type="term" value="F:DNA binding"/>
    <property type="evidence" value="ECO:0007669"/>
    <property type="project" value="InterPro"/>
</dbReference>
<dbReference type="SMART" id="SM00066">
    <property type="entry name" value="GAL4"/>
    <property type="match status" value="1"/>
</dbReference>
<dbReference type="InterPro" id="IPR007219">
    <property type="entry name" value="XnlR_reg_dom"/>
</dbReference>